<sequence>MSTASNRRPLVRSSPSSWTEPNRRTKKCGKETLRFKRSWQSESGGPARKYKKSPRQQGAKRKFSVNNNDLPYFSKRYRRDETVMPSTSGYYLRPRRGAKVKSQPANEKRTQEGGPVQSRGSREKQQTVQTLRRGAKKVKQQEYQKQKWETTAWPGEERRRTATDPSPWRS</sequence>
<evidence type="ECO:0000256" key="1">
    <source>
        <dbReference type="SAM" id="MobiDB-lite"/>
    </source>
</evidence>
<accession>A0A8X7CQ79</accession>
<name>A0A8X7CQ79_9ARAC</name>
<proteinExistence type="predicted"/>
<feature type="region of interest" description="Disordered" evidence="1">
    <location>
        <begin position="1"/>
        <end position="170"/>
    </location>
</feature>
<dbReference type="EMBL" id="BMAV01020579">
    <property type="protein sequence ID" value="GFY74150.1"/>
    <property type="molecule type" value="Genomic_DNA"/>
</dbReference>
<evidence type="ECO:0000313" key="2">
    <source>
        <dbReference type="EMBL" id="GFY74150.1"/>
    </source>
</evidence>
<organism evidence="2 3">
    <name type="scientific">Trichonephila inaurata madagascariensis</name>
    <dbReference type="NCBI Taxonomy" id="2747483"/>
    <lineage>
        <taxon>Eukaryota</taxon>
        <taxon>Metazoa</taxon>
        <taxon>Ecdysozoa</taxon>
        <taxon>Arthropoda</taxon>
        <taxon>Chelicerata</taxon>
        <taxon>Arachnida</taxon>
        <taxon>Araneae</taxon>
        <taxon>Araneomorphae</taxon>
        <taxon>Entelegynae</taxon>
        <taxon>Araneoidea</taxon>
        <taxon>Nephilidae</taxon>
        <taxon>Trichonephila</taxon>
        <taxon>Trichonephila inaurata</taxon>
    </lineage>
</organism>
<dbReference type="AlphaFoldDB" id="A0A8X7CQ79"/>
<comment type="caution">
    <text evidence="2">The sequence shown here is derived from an EMBL/GenBank/DDBJ whole genome shotgun (WGS) entry which is preliminary data.</text>
</comment>
<feature type="compositionally biased region" description="Basic residues" evidence="1">
    <location>
        <begin position="48"/>
        <end position="63"/>
    </location>
</feature>
<keyword evidence="3" id="KW-1185">Reference proteome</keyword>
<gene>
    <name evidence="2" type="primary">NCL1_50502</name>
    <name evidence="2" type="ORF">TNIN_60611</name>
</gene>
<protein>
    <submittedName>
        <fullName evidence="2">Uncharacterized protein</fullName>
    </submittedName>
</protein>
<reference evidence="2" key="1">
    <citation type="submission" date="2020-08" db="EMBL/GenBank/DDBJ databases">
        <title>Multicomponent nature underlies the extraordinary mechanical properties of spider dragline silk.</title>
        <authorList>
            <person name="Kono N."/>
            <person name="Nakamura H."/>
            <person name="Mori M."/>
            <person name="Yoshida Y."/>
            <person name="Ohtoshi R."/>
            <person name="Malay A.D."/>
            <person name="Moran D.A.P."/>
            <person name="Tomita M."/>
            <person name="Numata K."/>
            <person name="Arakawa K."/>
        </authorList>
    </citation>
    <scope>NUCLEOTIDE SEQUENCE</scope>
</reference>
<evidence type="ECO:0000313" key="3">
    <source>
        <dbReference type="Proteomes" id="UP000886998"/>
    </source>
</evidence>
<feature type="compositionally biased region" description="Basic and acidic residues" evidence="1">
    <location>
        <begin position="139"/>
        <end position="148"/>
    </location>
</feature>
<dbReference type="Proteomes" id="UP000886998">
    <property type="component" value="Unassembled WGS sequence"/>
</dbReference>